<organism evidence="2 3">
    <name type="scientific">Methanosphaera stadtmanae</name>
    <dbReference type="NCBI Taxonomy" id="2317"/>
    <lineage>
        <taxon>Archaea</taxon>
        <taxon>Methanobacteriati</taxon>
        <taxon>Methanobacteriota</taxon>
        <taxon>Methanomada group</taxon>
        <taxon>Methanobacteria</taxon>
        <taxon>Methanobacteriales</taxon>
        <taxon>Methanobacteriaceae</taxon>
        <taxon>Methanosphaera</taxon>
    </lineage>
</organism>
<keyword evidence="1" id="KW-0472">Membrane</keyword>
<feature type="transmembrane region" description="Helical" evidence="1">
    <location>
        <begin position="6"/>
        <end position="25"/>
    </location>
</feature>
<evidence type="ECO:0000256" key="1">
    <source>
        <dbReference type="SAM" id="Phobius"/>
    </source>
</evidence>
<dbReference type="EMBL" id="NGJK01000027">
    <property type="protein sequence ID" value="RAP03362.1"/>
    <property type="molecule type" value="Genomic_DNA"/>
</dbReference>
<feature type="transmembrane region" description="Helical" evidence="1">
    <location>
        <begin position="32"/>
        <end position="53"/>
    </location>
</feature>
<dbReference type="Proteomes" id="UP000248557">
    <property type="component" value="Unassembled WGS sequence"/>
</dbReference>
<reference evidence="2 3" key="1">
    <citation type="submission" date="2017-05" db="EMBL/GenBank/DDBJ databases">
        <title>Host range expansion of the Methanosphaera genus to humans and monogastric animals involves recent and extensive reduction in genome content.</title>
        <authorList>
            <person name="Hoedt E.C."/>
            <person name="Volmer J.G."/>
            <person name="Parks D.H."/>
            <person name="Rosewarne C.P."/>
            <person name="Denman S.E."/>
            <person name="Mcsweeney C.S."/>
            <person name="O Cuiv P."/>
            <person name="Hugenholtz P."/>
            <person name="Tyson G.W."/>
            <person name="Morrison M."/>
        </authorList>
    </citation>
    <scope>NUCLEOTIDE SEQUENCE [LARGE SCALE GENOMIC DNA]</scope>
    <source>
        <strain evidence="2 3">PA5</strain>
    </source>
</reference>
<comment type="caution">
    <text evidence="2">The sequence shown here is derived from an EMBL/GenBank/DDBJ whole genome shotgun (WGS) entry which is preliminary data.</text>
</comment>
<name>A0A328PZH0_9EURY</name>
<proteinExistence type="predicted"/>
<sequence length="269" mass="29597">MKFNPIFAILGFIFGVMGGFIAYFLSGFASELMTNSSIALISGILGLIGIWLFNKDYRVAIAQYIIAGIGVLIGVSLYGVVGCIFYVLAAVVALMEKDKIKPTISQTNNIHYFGNKDNIPQVPVIKSDSRLWIIPLVSFIVILLVGVGGNISHDMEISQKASSLEVSNVAIESEGYSMYKVSCDLKSSMNYKYLQMEVIFYDSNNAIIGKSPLVWNMNNPQKDQIIKVSGTAMTSNSKNVPVRAELYFYDDALNSNPNDAIYVHNVTIN</sequence>
<dbReference type="RefSeq" id="WP_011406185.1">
    <property type="nucleotide sequence ID" value="NZ_CATZXA010000054.1"/>
</dbReference>
<keyword evidence="1" id="KW-0812">Transmembrane</keyword>
<feature type="transmembrane region" description="Helical" evidence="1">
    <location>
        <begin position="65"/>
        <end position="94"/>
    </location>
</feature>
<dbReference type="AlphaFoldDB" id="A0A328PZH0"/>
<keyword evidence="1" id="KW-1133">Transmembrane helix</keyword>
<accession>A0A328PZH0</accession>
<dbReference type="OMA" id="NISHDME"/>
<gene>
    <name evidence="2" type="ORF">CA615_02825</name>
</gene>
<protein>
    <submittedName>
        <fullName evidence="2">Uncharacterized protein</fullName>
    </submittedName>
</protein>
<evidence type="ECO:0000313" key="3">
    <source>
        <dbReference type="Proteomes" id="UP000248557"/>
    </source>
</evidence>
<dbReference type="GeneID" id="3855873"/>
<feature type="transmembrane region" description="Helical" evidence="1">
    <location>
        <begin position="131"/>
        <end position="151"/>
    </location>
</feature>
<evidence type="ECO:0000313" key="2">
    <source>
        <dbReference type="EMBL" id="RAP03362.1"/>
    </source>
</evidence>